<gene>
    <name evidence="1" type="ORF">FAM09_27950</name>
</gene>
<keyword evidence="2" id="KW-1185">Reference proteome</keyword>
<dbReference type="EMBL" id="STFF01000012">
    <property type="protein sequence ID" value="THU32021.1"/>
    <property type="molecule type" value="Genomic_DNA"/>
</dbReference>
<dbReference type="AlphaFoldDB" id="A0A4S8HCJ5"/>
<evidence type="ECO:0000313" key="1">
    <source>
        <dbReference type="EMBL" id="THU32021.1"/>
    </source>
</evidence>
<reference evidence="1 2" key="1">
    <citation type="submission" date="2019-04" db="EMBL/GenBank/DDBJ databases">
        <title>Niastella caeni sp. nov., isolated from activated sludge.</title>
        <authorList>
            <person name="Sheng M."/>
        </authorList>
    </citation>
    <scope>NUCLEOTIDE SEQUENCE [LARGE SCALE GENOMIC DNA]</scope>
    <source>
        <strain evidence="1 2">HX-2-15</strain>
    </source>
</reference>
<comment type="caution">
    <text evidence="1">The sequence shown here is derived from an EMBL/GenBank/DDBJ whole genome shotgun (WGS) entry which is preliminary data.</text>
</comment>
<proteinExistence type="predicted"/>
<organism evidence="1 2">
    <name type="scientific">Niastella caeni</name>
    <dbReference type="NCBI Taxonomy" id="2569763"/>
    <lineage>
        <taxon>Bacteria</taxon>
        <taxon>Pseudomonadati</taxon>
        <taxon>Bacteroidota</taxon>
        <taxon>Chitinophagia</taxon>
        <taxon>Chitinophagales</taxon>
        <taxon>Chitinophagaceae</taxon>
        <taxon>Niastella</taxon>
    </lineage>
</organism>
<dbReference type="InterPro" id="IPR009858">
    <property type="entry name" value="DUF1415"/>
</dbReference>
<name>A0A4S8HCJ5_9BACT</name>
<protein>
    <submittedName>
        <fullName evidence="1">DUF1415 domain-containing protein</fullName>
    </submittedName>
</protein>
<dbReference type="Pfam" id="PF07209">
    <property type="entry name" value="DUF1415"/>
    <property type="match status" value="1"/>
</dbReference>
<sequence>MVDEQTVITQTKKWIKDVVIGLNFCPFANREFKNDTIHYQVEHTTRRTDAREALLKECKRLDKDKTIATTLLIFPNAFQEFDSYLQLVSFAEKLLQQKGYEGIYQLATFHPLYQFENSTPDDPANYTNRSIYPMLHLLREDQIRKAIQYYGNAEEIPERNIQFAREKGEVYMKMLRDSCL</sequence>
<accession>A0A4S8HCJ5</accession>
<dbReference type="OrthoDB" id="277390at2"/>
<evidence type="ECO:0000313" key="2">
    <source>
        <dbReference type="Proteomes" id="UP000306918"/>
    </source>
</evidence>
<dbReference type="Proteomes" id="UP000306918">
    <property type="component" value="Unassembled WGS sequence"/>
</dbReference>
<dbReference type="RefSeq" id="WP_136580465.1">
    <property type="nucleotide sequence ID" value="NZ_STFF01000012.1"/>
</dbReference>